<sequence length="266" mass="28443">MAVASPFLVTGGTGTLGRLVVPLLRDSGCQVRVLSRRGHESRDGVEFMIGDLATGEGLDAAVDGVETIVHCAGSSRGDEDKARNLVRAASRAGDPHLVYISVVGADRTPVVSGLDRAMFGYFASKRAAEEIVADSGLPWTTLRATQFHDLVLMVVTQMAKLPVIPVLAGVRFQPVDAGEVAARMVELSLGKPAGLVPDIAGPRVYRMDELVRGYLRAIHRRRLIMPVRLPGKGARALRAGANLAPEPAVGHRTWEDFLADRLPSGR</sequence>
<protein>
    <submittedName>
        <fullName evidence="2">Uncharacterized conserved protein YbjT, contains NAD(P)-binding and DUF2867 domains</fullName>
    </submittedName>
</protein>
<dbReference type="PANTHER" id="PTHR12126">
    <property type="entry name" value="NADH-UBIQUINONE OXIDOREDUCTASE 39 KDA SUBUNIT-RELATED"/>
    <property type="match status" value="1"/>
</dbReference>
<evidence type="ECO:0000313" key="2">
    <source>
        <dbReference type="EMBL" id="SCL38072.1"/>
    </source>
</evidence>
<dbReference type="InterPro" id="IPR051207">
    <property type="entry name" value="ComplexI_NDUFA9_subunit"/>
</dbReference>
<feature type="domain" description="NAD(P)-binding" evidence="1">
    <location>
        <begin position="11"/>
        <end position="149"/>
    </location>
</feature>
<dbReference type="EMBL" id="FMHV01000002">
    <property type="protein sequence ID" value="SCL38072.1"/>
    <property type="molecule type" value="Genomic_DNA"/>
</dbReference>
<keyword evidence="3" id="KW-1185">Reference proteome</keyword>
<dbReference type="Proteomes" id="UP000199413">
    <property type="component" value="Unassembled WGS sequence"/>
</dbReference>
<name>A0A1C6T922_9ACTN</name>
<dbReference type="InterPro" id="IPR016040">
    <property type="entry name" value="NAD(P)-bd_dom"/>
</dbReference>
<dbReference type="STRING" id="568872.GA0070624_6087"/>
<accession>A0A1C6T922</accession>
<organism evidence="2 3">
    <name type="scientific">Micromonospora rhizosphaerae</name>
    <dbReference type="NCBI Taxonomy" id="568872"/>
    <lineage>
        <taxon>Bacteria</taxon>
        <taxon>Bacillati</taxon>
        <taxon>Actinomycetota</taxon>
        <taxon>Actinomycetes</taxon>
        <taxon>Micromonosporales</taxon>
        <taxon>Micromonosporaceae</taxon>
        <taxon>Micromonospora</taxon>
    </lineage>
</organism>
<gene>
    <name evidence="2" type="ORF">GA0070624_6087</name>
</gene>
<dbReference type="InterPro" id="IPR036291">
    <property type="entry name" value="NAD(P)-bd_dom_sf"/>
</dbReference>
<dbReference type="SUPFAM" id="SSF51735">
    <property type="entry name" value="NAD(P)-binding Rossmann-fold domains"/>
    <property type="match status" value="1"/>
</dbReference>
<evidence type="ECO:0000313" key="3">
    <source>
        <dbReference type="Proteomes" id="UP000199413"/>
    </source>
</evidence>
<evidence type="ECO:0000259" key="1">
    <source>
        <dbReference type="Pfam" id="PF13460"/>
    </source>
</evidence>
<dbReference type="AlphaFoldDB" id="A0A1C6T922"/>
<reference evidence="3" key="1">
    <citation type="submission" date="2016-06" db="EMBL/GenBank/DDBJ databases">
        <authorList>
            <person name="Varghese N."/>
            <person name="Submissions Spin"/>
        </authorList>
    </citation>
    <scope>NUCLEOTIDE SEQUENCE [LARGE SCALE GENOMIC DNA]</scope>
    <source>
        <strain evidence="3">DSM 45431</strain>
    </source>
</reference>
<proteinExistence type="predicted"/>
<dbReference type="PANTHER" id="PTHR12126:SF11">
    <property type="entry name" value="NADH DEHYDROGENASE [UBIQUINONE] 1 ALPHA SUBCOMPLEX SUBUNIT 9, MITOCHONDRIAL"/>
    <property type="match status" value="1"/>
</dbReference>
<dbReference type="Pfam" id="PF13460">
    <property type="entry name" value="NAD_binding_10"/>
    <property type="match status" value="1"/>
</dbReference>
<dbReference type="Gene3D" id="3.40.50.720">
    <property type="entry name" value="NAD(P)-binding Rossmann-like Domain"/>
    <property type="match status" value="1"/>
</dbReference>
<dbReference type="GO" id="GO:0044877">
    <property type="term" value="F:protein-containing complex binding"/>
    <property type="evidence" value="ECO:0007669"/>
    <property type="project" value="TreeGrafter"/>
</dbReference>